<dbReference type="InterPro" id="IPR052980">
    <property type="entry name" value="Crinkler_effector"/>
</dbReference>
<evidence type="ECO:0000259" key="1">
    <source>
        <dbReference type="Pfam" id="PF07999"/>
    </source>
</evidence>
<sequence length="835" mass="94433">MLAAGRLLMKDYNVTMEMFAREPDDYVQDQRLLEEIINLTAHQALEATTKPLHEDVCSLEQWRDYEGKDTVTPPARGKPNGVLTQVLTGARREAEERLRQTQEMKFTISTNIEEVLFKGRVRVNEMRLNDFLTRELGGRGVVDTNRDVLPEEFFKDPAKYIRDKGALNEIQASGHCFSMKRAVKGELIFDEDIRKLCDKGVSNLPGWSLAAVEVTATVHNSTKHFLDAAAEEARNPTTTIVAIKLEGVYESVYNAIWHHVVEIPDGVERTKAGTGMEVREGKPKQSWTYKKVGNTFEKDDAVQQSGEAPPRLMVLTSDKGWPYTLSVLNGCGNDLCVNSEVERVWQIVKGDLTKWFSNFDLTLNPSPLPHVLIGTPGIGKSMAAGSYLLYQLLHYDAEKLQVVVHCFGITMYVFDKNTKTVTKYMGNITSKSVLGGLWQRGMKGYIIYDVTTKGTPPDAGFAPSTGWGMIVVSSPNLDNYDEWATQVRASRIIMNCPDEMDVKAMCAWMERGLEPDRQAGYWKMVKERMEKFGPIPRHIFDEKIYINRLGAVDVALLAIKDTDVKEYFSMGGEKKWYSEDPSHKLVKIVRERTEKGAEIFLNAPICDDIGFRTAERLEKEMATKDLLLLILGSRGALASRALEQLGLCVFMYGELVCALVEELKELSSAKRNEAQDSVLKVNHQGHPTRTVGLAGLEGGVTRTAMEYGVLYLPKVENFPLVDGFFFMESPRRTLVGLQMTTASAHHTTTSTVKQFTEHLAAYFEGWDELSREMSWEMIYIKNADSTPMKKWQRCDVVNPNNETDAEKKIVAFWNKEVHQYQFMLTRDFLSKITEM</sequence>
<dbReference type="RefSeq" id="XP_816390.1">
    <property type="nucleotide sequence ID" value="XM_811297.1"/>
</dbReference>
<dbReference type="GeneID" id="3548266"/>
<gene>
    <name evidence="4" type="ORF">Tc00.1047053511843.80</name>
</gene>
<feature type="domain" description="DUF7578" evidence="3">
    <location>
        <begin position="122"/>
        <end position="185"/>
    </location>
</feature>
<feature type="domain" description="Retrotransposon hot spot protein,C-terminal" evidence="1">
    <location>
        <begin position="371"/>
        <end position="666"/>
    </location>
</feature>
<organism evidence="4 5">
    <name type="scientific">Trypanosoma cruzi (strain CL Brener)</name>
    <dbReference type="NCBI Taxonomy" id="353153"/>
    <lineage>
        <taxon>Eukaryota</taxon>
        <taxon>Discoba</taxon>
        <taxon>Euglenozoa</taxon>
        <taxon>Kinetoplastea</taxon>
        <taxon>Metakinetoplastina</taxon>
        <taxon>Trypanosomatida</taxon>
        <taxon>Trypanosomatidae</taxon>
        <taxon>Trypanosoma</taxon>
        <taxon>Schizotrypanum</taxon>
    </lineage>
</organism>
<name>Q4DPT4_TRYCC</name>
<dbReference type="PANTHER" id="PTHR33129:SF3">
    <property type="entry name" value="HOT SPOT (RHS) PROTEIN, PUTATIVE-RELATED"/>
    <property type="match status" value="1"/>
</dbReference>
<dbReference type="eggNOG" id="ENOG502SGFM">
    <property type="taxonomic scope" value="Eukaryota"/>
</dbReference>
<comment type="caution">
    <text evidence="4">The sequence shown here is derived from an EMBL/GenBank/DDBJ whole genome shotgun (WGS) entry which is preliminary data.</text>
</comment>
<reference evidence="4 5" key="1">
    <citation type="journal article" date="2005" name="Science">
        <title>The genome sequence of Trypanosoma cruzi, etiologic agent of Chagas disease.</title>
        <authorList>
            <person name="El-Sayed N.M."/>
            <person name="Myler P.J."/>
            <person name="Bartholomeu D.C."/>
            <person name="Nilsson D."/>
            <person name="Aggarwal G."/>
            <person name="Tran A.N."/>
            <person name="Ghedin E."/>
            <person name="Worthey E.A."/>
            <person name="Delcher A.L."/>
            <person name="Blandin G."/>
            <person name="Westenberger S.J."/>
            <person name="Caler E."/>
            <person name="Cerqueira G.C."/>
            <person name="Branche C."/>
            <person name="Haas B."/>
            <person name="Anupama A."/>
            <person name="Arner E."/>
            <person name="Aslund L."/>
            <person name="Attipoe P."/>
            <person name="Bontempi E."/>
            <person name="Bringaud F."/>
            <person name="Burton P."/>
            <person name="Cadag E."/>
            <person name="Campbell D.A."/>
            <person name="Carrington M."/>
            <person name="Crabtree J."/>
            <person name="Darban H."/>
            <person name="da Silveira J.F."/>
            <person name="de Jong P."/>
            <person name="Edwards K."/>
            <person name="Englund P.T."/>
            <person name="Fazelina G."/>
            <person name="Feldblyum T."/>
            <person name="Ferella M."/>
            <person name="Frasch A.C."/>
            <person name="Gull K."/>
            <person name="Horn D."/>
            <person name="Hou L."/>
            <person name="Huang Y."/>
            <person name="Kindlund E."/>
            <person name="Klingbeil M."/>
            <person name="Kluge S."/>
            <person name="Koo H."/>
            <person name="Lacerda D."/>
            <person name="Levin M.J."/>
            <person name="Lorenzi H."/>
            <person name="Louie T."/>
            <person name="Machado C.R."/>
            <person name="McCulloch R."/>
            <person name="McKenna A."/>
            <person name="Mizuno Y."/>
            <person name="Mottram J.C."/>
            <person name="Nelson S."/>
            <person name="Ochaya S."/>
            <person name="Osoegawa K."/>
            <person name="Pai G."/>
            <person name="Parsons M."/>
            <person name="Pentony M."/>
            <person name="Pettersson U."/>
            <person name="Pop M."/>
            <person name="Ramirez J.L."/>
            <person name="Rinta J."/>
            <person name="Robertson L."/>
            <person name="Salzberg S.L."/>
            <person name="Sanchez D.O."/>
            <person name="Seyler A."/>
            <person name="Sharma R."/>
            <person name="Shetty J."/>
            <person name="Simpson A.J."/>
            <person name="Sisk E."/>
            <person name="Tammi M.T."/>
            <person name="Tarleton R."/>
            <person name="Teixeira S."/>
            <person name="Van Aken S."/>
            <person name="Vogt C."/>
            <person name="Ward P.N."/>
            <person name="Wickstead B."/>
            <person name="Wortman J."/>
            <person name="White O."/>
            <person name="Fraser C.M."/>
            <person name="Stuart K.D."/>
            <person name="Andersson B."/>
        </authorList>
    </citation>
    <scope>NUCLEOTIDE SEQUENCE [LARGE SCALE GENOMIC DNA]</scope>
    <source>
        <strain evidence="4 5">CL Brener</strain>
    </source>
</reference>
<dbReference type="EMBL" id="AAHK01000270">
    <property type="protein sequence ID" value="EAN94539.1"/>
    <property type="molecule type" value="Genomic_DNA"/>
</dbReference>
<proteinExistence type="predicted"/>
<evidence type="ECO:0000313" key="4">
    <source>
        <dbReference type="EMBL" id="EAN94539.1"/>
    </source>
</evidence>
<dbReference type="Pfam" id="PF20445">
    <property type="entry name" value="RHS_N"/>
    <property type="match status" value="1"/>
</dbReference>
<dbReference type="AlphaFoldDB" id="Q4DPT4"/>
<dbReference type="STRING" id="353153.Q4DPT4"/>
<dbReference type="InterPro" id="IPR046835">
    <property type="entry name" value="RHS_N"/>
</dbReference>
<dbReference type="PaxDb" id="353153-Q4DPT4"/>
<dbReference type="InParanoid" id="Q4DPT4"/>
<dbReference type="InterPro" id="IPR056000">
    <property type="entry name" value="DUF7578"/>
</dbReference>
<feature type="domain" description="Retrotransposon hot spot protein N-terminal" evidence="2">
    <location>
        <begin position="249"/>
        <end position="357"/>
    </location>
</feature>
<dbReference type="OMA" id="RTAMEYG"/>
<dbReference type="NCBIfam" id="TIGR01631">
    <property type="entry name" value="Trypano_RHS"/>
    <property type="match status" value="1"/>
</dbReference>
<dbReference type="Pfam" id="PF07999">
    <property type="entry name" value="RHSP"/>
    <property type="match status" value="1"/>
</dbReference>
<dbReference type="Pfam" id="PF24466">
    <property type="entry name" value="DUF7578"/>
    <property type="match status" value="2"/>
</dbReference>
<evidence type="ECO:0000259" key="2">
    <source>
        <dbReference type="Pfam" id="PF20445"/>
    </source>
</evidence>
<evidence type="ECO:0000259" key="3">
    <source>
        <dbReference type="Pfam" id="PF24466"/>
    </source>
</evidence>
<dbReference type="Proteomes" id="UP000002296">
    <property type="component" value="Unassembled WGS sequence"/>
</dbReference>
<dbReference type="InterPro" id="IPR006518">
    <property type="entry name" value="Trypano_RHS"/>
</dbReference>
<evidence type="ECO:0000313" key="5">
    <source>
        <dbReference type="Proteomes" id="UP000002296"/>
    </source>
</evidence>
<keyword evidence="5" id="KW-1185">Reference proteome</keyword>
<feature type="domain" description="DUF7578" evidence="3">
    <location>
        <begin position="10"/>
        <end position="49"/>
    </location>
</feature>
<dbReference type="PANTHER" id="PTHR33129">
    <property type="entry name" value="PROTEIN KINASE DOMAIN-CONTAINING PROTEIN-RELATED"/>
    <property type="match status" value="1"/>
</dbReference>
<protein>
    <submittedName>
        <fullName evidence="4">Retrotransposon hot spot (RHS) protein, putative</fullName>
    </submittedName>
</protein>
<dbReference type="InterPro" id="IPR046836">
    <property type="entry name" value="RHS_C"/>
</dbReference>
<dbReference type="KEGG" id="tcr:511843.80"/>
<accession>Q4DPT4</accession>